<gene>
    <name evidence="1" type="ORF">FHX44_115187</name>
</gene>
<reference evidence="1 2" key="1">
    <citation type="submission" date="2019-06" db="EMBL/GenBank/DDBJ databases">
        <title>Sequencing the genomes of 1000 actinobacteria strains.</title>
        <authorList>
            <person name="Klenk H.-P."/>
        </authorList>
    </citation>
    <scope>NUCLEOTIDE SEQUENCE [LARGE SCALE GENOMIC DNA]</scope>
    <source>
        <strain evidence="1 2">DSM 45671</strain>
    </source>
</reference>
<organism evidence="1 2">
    <name type="scientific">Pseudonocardia hierapolitana</name>
    <dbReference type="NCBI Taxonomy" id="1128676"/>
    <lineage>
        <taxon>Bacteria</taxon>
        <taxon>Bacillati</taxon>
        <taxon>Actinomycetota</taxon>
        <taxon>Actinomycetes</taxon>
        <taxon>Pseudonocardiales</taxon>
        <taxon>Pseudonocardiaceae</taxon>
        <taxon>Pseudonocardia</taxon>
    </lineage>
</organism>
<name>A0A561SWL6_9PSEU</name>
<evidence type="ECO:0000313" key="2">
    <source>
        <dbReference type="Proteomes" id="UP000321261"/>
    </source>
</evidence>
<protein>
    <submittedName>
        <fullName evidence="1">Uncharacterized protein</fullName>
    </submittedName>
</protein>
<proteinExistence type="predicted"/>
<accession>A0A561SWL6</accession>
<dbReference type="EMBL" id="VIWU01000001">
    <property type="protein sequence ID" value="TWF79259.1"/>
    <property type="molecule type" value="Genomic_DNA"/>
</dbReference>
<dbReference type="RefSeq" id="WP_170309042.1">
    <property type="nucleotide sequence ID" value="NZ_VIWU01000001.1"/>
</dbReference>
<comment type="caution">
    <text evidence="1">The sequence shown here is derived from an EMBL/GenBank/DDBJ whole genome shotgun (WGS) entry which is preliminary data.</text>
</comment>
<dbReference type="AlphaFoldDB" id="A0A561SWL6"/>
<keyword evidence="2" id="KW-1185">Reference proteome</keyword>
<dbReference type="Proteomes" id="UP000321261">
    <property type="component" value="Unassembled WGS sequence"/>
</dbReference>
<evidence type="ECO:0000313" key="1">
    <source>
        <dbReference type="EMBL" id="TWF79259.1"/>
    </source>
</evidence>
<sequence length="54" mass="5668">MRNVQVMAHWFCGDCDVEGRDVAAEPTCWNCGGAVTVTARPTIPADHPPADGAA</sequence>